<feature type="transmembrane region" description="Helical" evidence="1">
    <location>
        <begin position="225"/>
        <end position="245"/>
    </location>
</feature>
<dbReference type="SUPFAM" id="SSF158560">
    <property type="entry name" value="BH3980-like"/>
    <property type="match status" value="1"/>
</dbReference>
<evidence type="ECO:0000259" key="2">
    <source>
        <dbReference type="Pfam" id="PF08006"/>
    </source>
</evidence>
<sequence length="255" mass="29259">MLSNEARKFLLDMRLFLAAKSVKESDIESFIEDAELHLIEGESDGKSVEEIFGGSPKEYANELVKVMERDRQETWKQIGFTVMNIVSFWIIASILIVNNGLLQMSLIQCVGYSLSLILVVIGPNFLLRKMTFVTSFTKTWFAMWSLVIIAPMFLIGAVTILDVIYPTKMFIFTQMQSYILAGGIFIITVAINIYFNGWFKNLYLIIPLSIMLVFKTFTSEDLVPMLFQIICLYGSLFILIFLEIMMKTNRREAIK</sequence>
<accession>A0A0G8E9H3</accession>
<feature type="transmembrane region" description="Helical" evidence="1">
    <location>
        <begin position="78"/>
        <end position="98"/>
    </location>
</feature>
<dbReference type="Pfam" id="PF08006">
    <property type="entry name" value="HAAS_TM"/>
    <property type="match status" value="1"/>
</dbReference>
<keyword evidence="1" id="KW-0812">Transmembrane</keyword>
<gene>
    <name evidence="3" type="ORF">AT274_26895</name>
</gene>
<dbReference type="EMBL" id="LOMT01000150">
    <property type="protein sequence ID" value="KXX85869.1"/>
    <property type="molecule type" value="Genomic_DNA"/>
</dbReference>
<feature type="transmembrane region" description="Helical" evidence="1">
    <location>
        <begin position="104"/>
        <end position="127"/>
    </location>
</feature>
<evidence type="ECO:0000313" key="4">
    <source>
        <dbReference type="Proteomes" id="UP000075591"/>
    </source>
</evidence>
<dbReference type="PANTHER" id="PTHR41307">
    <property type="entry name" value="MEMBRANE PROTEIN-RELATED"/>
    <property type="match status" value="1"/>
</dbReference>
<dbReference type="Proteomes" id="UP000075591">
    <property type="component" value="Unassembled WGS sequence"/>
</dbReference>
<reference evidence="3 4" key="1">
    <citation type="submission" date="2015-12" db="EMBL/GenBank/DDBJ databases">
        <title>Bacillus cereus Group isolate.</title>
        <authorList>
            <person name="Kovac J."/>
        </authorList>
    </citation>
    <scope>NUCLEOTIDE SEQUENCE [LARGE SCALE GENOMIC DNA]</scope>
    <source>
        <strain evidence="3 4">FSL W8-0275</strain>
    </source>
</reference>
<evidence type="ECO:0000313" key="3">
    <source>
        <dbReference type="EMBL" id="KXX85869.1"/>
    </source>
</evidence>
<dbReference type="PANTHER" id="PTHR41307:SF1">
    <property type="entry name" value="MEMBRANE PROTEIN"/>
    <property type="match status" value="1"/>
</dbReference>
<feature type="transmembrane region" description="Helical" evidence="1">
    <location>
        <begin position="177"/>
        <end position="195"/>
    </location>
</feature>
<dbReference type="NCBIfam" id="NF005808">
    <property type="entry name" value="PRK07668.1"/>
    <property type="match status" value="1"/>
</dbReference>
<evidence type="ECO:0000256" key="1">
    <source>
        <dbReference type="SAM" id="Phobius"/>
    </source>
</evidence>
<dbReference type="RefSeq" id="WP_017560093.1">
    <property type="nucleotide sequence ID" value="NZ_CP125989.1"/>
</dbReference>
<dbReference type="AlphaFoldDB" id="A0A0G8E9H3"/>
<feature type="domain" description="HAAS transmembrane region" evidence="2">
    <location>
        <begin position="88"/>
        <end position="206"/>
    </location>
</feature>
<keyword evidence="1" id="KW-1133">Transmembrane helix</keyword>
<keyword evidence="1" id="KW-0472">Membrane</keyword>
<proteinExistence type="predicted"/>
<feature type="transmembrane region" description="Helical" evidence="1">
    <location>
        <begin position="139"/>
        <end position="165"/>
    </location>
</feature>
<organism evidence="3 4">
    <name type="scientific">Bacillus cereus</name>
    <dbReference type="NCBI Taxonomy" id="1396"/>
    <lineage>
        <taxon>Bacteria</taxon>
        <taxon>Bacillati</taxon>
        <taxon>Bacillota</taxon>
        <taxon>Bacilli</taxon>
        <taxon>Bacillales</taxon>
        <taxon>Bacillaceae</taxon>
        <taxon>Bacillus</taxon>
        <taxon>Bacillus cereus group</taxon>
    </lineage>
</organism>
<dbReference type="InterPro" id="IPR012963">
    <property type="entry name" value="HAAS_TM"/>
</dbReference>
<comment type="caution">
    <text evidence="3">The sequence shown here is derived from an EMBL/GenBank/DDBJ whole genome shotgun (WGS) entry which is preliminary data.</text>
</comment>
<protein>
    <submittedName>
        <fullName evidence="3">NADH dehydrogenase</fullName>
    </submittedName>
</protein>
<dbReference type="PATRIC" id="fig|1396.432.peg.3348"/>
<name>A0A0G8E9H3_BACCE</name>